<feature type="domain" description="Carbohydrate esterase 2 N-terminal" evidence="3">
    <location>
        <begin position="24"/>
        <end position="119"/>
    </location>
</feature>
<sequence length="366" mass="38803">MPDCLSTKLAILAILGSSQAFRFLGRVNPSTQELSWPATGLEFSFNGTSASVNLAAMWGTNSVEMVVDGGAPIVTDNVVASSIDTPANLSEGYHTVEIRKKSEALYGSLYVGNVTVSGGTLGEVAAPATRIQIIGDSISVGYGLDGTYPCVNSAALEDGPKTYGALTAQNLSADYDIIAWSGKGLIRNYPTGEVDDTPIMPELWTRYGANDADNSYTFPAADTPDIVVINLGTNDFDYMLTNSSGQLYEARDPLNPDTYTAALVNFTTIIQGHYPDAQFFITTSPLLSDGYPLTTDTQHTTQANSIQAAVAEIGANAHFVNFPTQDSSNNNIGCDYHPSAATHQSMAVILTAAIEEAVPSIKARRS</sequence>
<dbReference type="InterPro" id="IPR013830">
    <property type="entry name" value="SGNH_hydro"/>
</dbReference>
<dbReference type="AlphaFoldDB" id="A0A9W9CV26"/>
<dbReference type="Gene3D" id="2.60.120.260">
    <property type="entry name" value="Galactose-binding domain-like"/>
    <property type="match status" value="1"/>
</dbReference>
<protein>
    <submittedName>
        <fullName evidence="4">Uncharacterized protein</fullName>
    </submittedName>
</protein>
<feature type="chain" id="PRO_5041000097" evidence="1">
    <location>
        <begin position="21"/>
        <end position="366"/>
    </location>
</feature>
<organism evidence="4 5">
    <name type="scientific">Gnomoniopsis smithogilvyi</name>
    <dbReference type="NCBI Taxonomy" id="1191159"/>
    <lineage>
        <taxon>Eukaryota</taxon>
        <taxon>Fungi</taxon>
        <taxon>Dikarya</taxon>
        <taxon>Ascomycota</taxon>
        <taxon>Pezizomycotina</taxon>
        <taxon>Sordariomycetes</taxon>
        <taxon>Sordariomycetidae</taxon>
        <taxon>Diaporthales</taxon>
        <taxon>Gnomoniaceae</taxon>
        <taxon>Gnomoniopsis</taxon>
    </lineage>
</organism>
<dbReference type="Pfam" id="PF17996">
    <property type="entry name" value="CE2_N"/>
    <property type="match status" value="1"/>
</dbReference>
<evidence type="ECO:0000313" key="4">
    <source>
        <dbReference type="EMBL" id="KAJ4388142.1"/>
    </source>
</evidence>
<dbReference type="Gene3D" id="3.40.50.1110">
    <property type="entry name" value="SGNH hydrolase"/>
    <property type="match status" value="1"/>
</dbReference>
<dbReference type="InterPro" id="IPR036514">
    <property type="entry name" value="SGNH_hydro_sf"/>
</dbReference>
<evidence type="ECO:0000256" key="1">
    <source>
        <dbReference type="SAM" id="SignalP"/>
    </source>
</evidence>
<dbReference type="PANTHER" id="PTHR37834:SF2">
    <property type="entry name" value="ESTERASE, SGNH HYDROLASE-TYPE"/>
    <property type="match status" value="1"/>
</dbReference>
<dbReference type="EMBL" id="JAPEVB010000005">
    <property type="protein sequence ID" value="KAJ4388142.1"/>
    <property type="molecule type" value="Genomic_DNA"/>
</dbReference>
<proteinExistence type="predicted"/>
<name>A0A9W9CV26_9PEZI</name>
<gene>
    <name evidence="4" type="ORF">N0V93_008748</name>
</gene>
<accession>A0A9W9CV26</accession>
<dbReference type="InterPro" id="IPR040794">
    <property type="entry name" value="CE2_N"/>
</dbReference>
<dbReference type="Proteomes" id="UP001140453">
    <property type="component" value="Unassembled WGS sequence"/>
</dbReference>
<keyword evidence="5" id="KW-1185">Reference proteome</keyword>
<dbReference type="SUPFAM" id="SSF52266">
    <property type="entry name" value="SGNH hydrolase"/>
    <property type="match status" value="1"/>
</dbReference>
<evidence type="ECO:0000259" key="2">
    <source>
        <dbReference type="Pfam" id="PF13472"/>
    </source>
</evidence>
<dbReference type="OrthoDB" id="426133at2759"/>
<dbReference type="Pfam" id="PF13472">
    <property type="entry name" value="Lipase_GDSL_2"/>
    <property type="match status" value="1"/>
</dbReference>
<comment type="caution">
    <text evidence="4">The sequence shown here is derived from an EMBL/GenBank/DDBJ whole genome shotgun (WGS) entry which is preliminary data.</text>
</comment>
<evidence type="ECO:0000313" key="5">
    <source>
        <dbReference type="Proteomes" id="UP001140453"/>
    </source>
</evidence>
<dbReference type="CDD" id="cd01831">
    <property type="entry name" value="Endoglucanase_E_like"/>
    <property type="match status" value="1"/>
</dbReference>
<keyword evidence="1" id="KW-0732">Signal</keyword>
<dbReference type="PANTHER" id="PTHR37834">
    <property type="entry name" value="GDSL-LIKE LIPASE/ACYLHYDROLASE DOMAIN PROTEIN (AFU_ORTHOLOGUE AFUA_2G00620)"/>
    <property type="match status" value="1"/>
</dbReference>
<dbReference type="InterPro" id="IPR037461">
    <property type="entry name" value="CtCE2-like_dom"/>
</dbReference>
<dbReference type="GO" id="GO:0052689">
    <property type="term" value="F:carboxylic ester hydrolase activity"/>
    <property type="evidence" value="ECO:0007669"/>
    <property type="project" value="InterPro"/>
</dbReference>
<feature type="signal peptide" evidence="1">
    <location>
        <begin position="1"/>
        <end position="20"/>
    </location>
</feature>
<dbReference type="InterPro" id="IPR052762">
    <property type="entry name" value="PCW_deacetylase/CE"/>
</dbReference>
<evidence type="ECO:0000259" key="3">
    <source>
        <dbReference type="Pfam" id="PF17996"/>
    </source>
</evidence>
<feature type="domain" description="SGNH hydrolase-type esterase" evidence="2">
    <location>
        <begin position="134"/>
        <end position="344"/>
    </location>
</feature>
<reference evidence="4" key="1">
    <citation type="submission" date="2022-10" db="EMBL/GenBank/DDBJ databases">
        <title>Tapping the CABI collections for fungal endophytes: first genome assemblies for Collariella, Neodidymelliopsis, Ascochyta clinopodiicola, Didymella pomorum, Didymosphaeria variabile, Neocosmospora piperis and Neocucurbitaria cava.</title>
        <authorList>
            <person name="Hill R."/>
        </authorList>
    </citation>
    <scope>NUCLEOTIDE SEQUENCE</scope>
    <source>
        <strain evidence="4">IMI 355082</strain>
    </source>
</reference>